<dbReference type="EMBL" id="CAJFCJ010000025">
    <property type="protein sequence ID" value="CAD5125156.1"/>
    <property type="molecule type" value="Genomic_DNA"/>
</dbReference>
<comment type="caution">
    <text evidence="3">The sequence shown here is derived from an EMBL/GenBank/DDBJ whole genome shotgun (WGS) entry which is preliminary data.</text>
</comment>
<organism evidence="3 4">
    <name type="scientific">Dimorphilus gyrociliatus</name>
    <dbReference type="NCBI Taxonomy" id="2664684"/>
    <lineage>
        <taxon>Eukaryota</taxon>
        <taxon>Metazoa</taxon>
        <taxon>Spiralia</taxon>
        <taxon>Lophotrochozoa</taxon>
        <taxon>Annelida</taxon>
        <taxon>Polychaeta</taxon>
        <taxon>Polychaeta incertae sedis</taxon>
        <taxon>Dinophilidae</taxon>
        <taxon>Dimorphilus</taxon>
    </lineage>
</organism>
<evidence type="ECO:0000256" key="2">
    <source>
        <dbReference type="SAM" id="MobiDB-lite"/>
    </source>
</evidence>
<evidence type="ECO:0000313" key="3">
    <source>
        <dbReference type="EMBL" id="CAD5125156.1"/>
    </source>
</evidence>
<gene>
    <name evidence="3" type="ORF">DGYR_LOCUS12588</name>
</gene>
<proteinExistence type="predicted"/>
<dbReference type="Proteomes" id="UP000549394">
    <property type="component" value="Unassembled WGS sequence"/>
</dbReference>
<evidence type="ECO:0000313" key="4">
    <source>
        <dbReference type="Proteomes" id="UP000549394"/>
    </source>
</evidence>
<keyword evidence="4" id="KW-1185">Reference proteome</keyword>
<dbReference type="AlphaFoldDB" id="A0A7I8WAN0"/>
<protein>
    <submittedName>
        <fullName evidence="3">DgyrCDS13399</fullName>
    </submittedName>
</protein>
<evidence type="ECO:0000256" key="1">
    <source>
        <dbReference type="SAM" id="Coils"/>
    </source>
</evidence>
<feature type="compositionally biased region" description="Basic and acidic residues" evidence="2">
    <location>
        <begin position="17"/>
        <end position="49"/>
    </location>
</feature>
<name>A0A7I8WAN0_9ANNE</name>
<keyword evidence="1" id="KW-0175">Coiled coil</keyword>
<feature type="coiled-coil region" evidence="1">
    <location>
        <begin position="118"/>
        <end position="166"/>
    </location>
</feature>
<feature type="region of interest" description="Disordered" evidence="2">
    <location>
        <begin position="13"/>
        <end position="65"/>
    </location>
</feature>
<accession>A0A7I8WAN0</accession>
<reference evidence="3 4" key="1">
    <citation type="submission" date="2020-08" db="EMBL/GenBank/DDBJ databases">
        <authorList>
            <person name="Hejnol A."/>
        </authorList>
    </citation>
    <scope>NUCLEOTIDE SEQUENCE [LARGE SCALE GENOMIC DNA]</scope>
</reference>
<sequence length="185" mass="21555">MTKERSGLMFIDNTFEAQKHEKEQEKLKDPVKQKISGNEKHCPKTDKAQSKKATKQAKTTVAHPVKDGECQTNILELTETATQTEMVVSNSDKTKDEEYTETKNDDIEVMQEWIKTVKEATSEENDDMQKEREEILKENKTLREKIEELEKKVENLTEVAQYFEDKAETFAQYIEKNLSNEEESQ</sequence>